<dbReference type="InterPro" id="IPR006597">
    <property type="entry name" value="Sel1-like"/>
</dbReference>
<dbReference type="Gene3D" id="1.25.40.10">
    <property type="entry name" value="Tetratricopeptide repeat domain"/>
    <property type="match status" value="1"/>
</dbReference>
<dbReference type="InterPro" id="IPR050767">
    <property type="entry name" value="Sel1_AlgK"/>
</dbReference>
<dbReference type="EMBL" id="LODT01000028">
    <property type="protein sequence ID" value="KYQ93164.1"/>
    <property type="molecule type" value="Genomic_DNA"/>
</dbReference>
<dbReference type="GO" id="GO:0005789">
    <property type="term" value="C:endoplasmic reticulum membrane"/>
    <property type="evidence" value="ECO:0007669"/>
    <property type="project" value="TreeGrafter"/>
</dbReference>
<protein>
    <recommendedName>
        <fullName evidence="4">HCP-like protein</fullName>
    </recommendedName>
</protein>
<dbReference type="InParanoid" id="A0A151ZH23"/>
<dbReference type="OMA" id="WNNDIEN"/>
<dbReference type="STRING" id="361077.A0A151ZH23"/>
<sequence>MSSTTTSYKYGKRESQIENYQDLINSIEDRILMRGGNYTDEDIEKIQLETGANKDMIEGFAYCQAGDLFLHGDGYQLPKDIEKATEYYLKASGKGSTYALWRLAHIYKTSGQLDKCRDIFHQMAEMDSHNKGVLYPYEENIGVIEASYLLGINYEYGREEEGIIQDIPKSIRYLEKAALGGHPEANHHLGLIYMKGNPSIPRDTVKGMFYLKKGGELGSDSSMYDYACVIKDTNPSESKLWMEKSQQYKLRSDTTNNTFKPSQ</sequence>
<evidence type="ECO:0008006" key="4">
    <source>
        <dbReference type="Google" id="ProtNLM"/>
    </source>
</evidence>
<organism evidence="2 3">
    <name type="scientific">Tieghemostelium lacteum</name>
    <name type="common">Slime mold</name>
    <name type="synonym">Dictyostelium lacteum</name>
    <dbReference type="NCBI Taxonomy" id="361077"/>
    <lineage>
        <taxon>Eukaryota</taxon>
        <taxon>Amoebozoa</taxon>
        <taxon>Evosea</taxon>
        <taxon>Eumycetozoa</taxon>
        <taxon>Dictyostelia</taxon>
        <taxon>Dictyosteliales</taxon>
        <taxon>Raperosteliaceae</taxon>
        <taxon>Tieghemostelium</taxon>
    </lineage>
</organism>
<evidence type="ECO:0000256" key="1">
    <source>
        <dbReference type="ARBA" id="ARBA00038101"/>
    </source>
</evidence>
<name>A0A151ZH23_TIELA</name>
<evidence type="ECO:0000313" key="2">
    <source>
        <dbReference type="EMBL" id="KYQ93164.1"/>
    </source>
</evidence>
<dbReference type="GO" id="GO:0036503">
    <property type="term" value="P:ERAD pathway"/>
    <property type="evidence" value="ECO:0007669"/>
    <property type="project" value="TreeGrafter"/>
</dbReference>
<proteinExistence type="inferred from homology"/>
<dbReference type="PANTHER" id="PTHR11102">
    <property type="entry name" value="SEL-1-LIKE PROTEIN"/>
    <property type="match status" value="1"/>
</dbReference>
<comment type="caution">
    <text evidence="2">The sequence shown here is derived from an EMBL/GenBank/DDBJ whole genome shotgun (WGS) entry which is preliminary data.</text>
</comment>
<dbReference type="Pfam" id="PF08238">
    <property type="entry name" value="Sel1"/>
    <property type="match status" value="3"/>
</dbReference>
<dbReference type="Proteomes" id="UP000076078">
    <property type="component" value="Unassembled WGS sequence"/>
</dbReference>
<dbReference type="SMART" id="SM00671">
    <property type="entry name" value="SEL1"/>
    <property type="match status" value="3"/>
</dbReference>
<accession>A0A151ZH23</accession>
<gene>
    <name evidence="2" type="ORF">DLAC_05797</name>
</gene>
<keyword evidence="3" id="KW-1185">Reference proteome</keyword>
<dbReference type="AlphaFoldDB" id="A0A151ZH23"/>
<comment type="similarity">
    <text evidence="1">Belongs to the sel-1 family.</text>
</comment>
<dbReference type="OrthoDB" id="272077at2759"/>
<dbReference type="SUPFAM" id="SSF81901">
    <property type="entry name" value="HCP-like"/>
    <property type="match status" value="1"/>
</dbReference>
<reference evidence="2 3" key="1">
    <citation type="submission" date="2015-12" db="EMBL/GenBank/DDBJ databases">
        <title>Dictyostelia acquired genes for synthesis and detection of signals that induce cell-type specialization by lateral gene transfer from prokaryotes.</title>
        <authorList>
            <person name="Gloeckner G."/>
            <person name="Schaap P."/>
        </authorList>
    </citation>
    <scope>NUCLEOTIDE SEQUENCE [LARGE SCALE GENOMIC DNA]</scope>
    <source>
        <strain evidence="2 3">TK</strain>
    </source>
</reference>
<evidence type="ECO:0000313" key="3">
    <source>
        <dbReference type="Proteomes" id="UP000076078"/>
    </source>
</evidence>
<dbReference type="InterPro" id="IPR011990">
    <property type="entry name" value="TPR-like_helical_dom_sf"/>
</dbReference>
<dbReference type="FunCoup" id="A0A151ZH23">
    <property type="interactions" value="433"/>
</dbReference>
<dbReference type="PANTHER" id="PTHR11102:SF147">
    <property type="entry name" value="SEL1L ADAPTOR SUBUNIT OF ERAD E3 UBIQUITIN LIGASE"/>
    <property type="match status" value="1"/>
</dbReference>